<evidence type="ECO:0000256" key="2">
    <source>
        <dbReference type="ARBA" id="ARBA00022857"/>
    </source>
</evidence>
<comment type="similarity">
    <text evidence="1">Belongs to the short-chain dehydrogenases/reductases (SDR) family.</text>
</comment>
<dbReference type="PANTHER" id="PTHR24320">
    <property type="entry name" value="RETINOL DEHYDROGENASE"/>
    <property type="match status" value="1"/>
</dbReference>
<dbReference type="OrthoDB" id="191139at2759"/>
<accession>A0A9P8UAK2</accession>
<dbReference type="Gene3D" id="3.40.50.720">
    <property type="entry name" value="NAD(P)-binding Rossmann-like Domain"/>
    <property type="match status" value="1"/>
</dbReference>
<evidence type="ECO:0008006" key="6">
    <source>
        <dbReference type="Google" id="ProtNLM"/>
    </source>
</evidence>
<dbReference type="SUPFAM" id="SSF51735">
    <property type="entry name" value="NAD(P)-binding Rossmann-fold domains"/>
    <property type="match status" value="1"/>
</dbReference>
<dbReference type="AlphaFoldDB" id="A0A9P8UAK2"/>
<evidence type="ECO:0000313" key="4">
    <source>
        <dbReference type="EMBL" id="KAH6638588.1"/>
    </source>
</evidence>
<dbReference type="Proteomes" id="UP000758603">
    <property type="component" value="Unassembled WGS sequence"/>
</dbReference>
<dbReference type="PANTHER" id="PTHR24320:SF236">
    <property type="entry name" value="SHORT-CHAIN DEHYDROGENASE-RELATED"/>
    <property type="match status" value="1"/>
</dbReference>
<gene>
    <name evidence="4" type="ORF">BKA67DRAFT_528795</name>
</gene>
<evidence type="ECO:0000256" key="1">
    <source>
        <dbReference type="ARBA" id="ARBA00006484"/>
    </source>
</evidence>
<evidence type="ECO:0000256" key="3">
    <source>
        <dbReference type="ARBA" id="ARBA00023002"/>
    </source>
</evidence>
<evidence type="ECO:0000313" key="5">
    <source>
        <dbReference type="Proteomes" id="UP000758603"/>
    </source>
</evidence>
<dbReference type="GeneID" id="70127875"/>
<dbReference type="InterPro" id="IPR036291">
    <property type="entry name" value="NAD(P)-bd_dom_sf"/>
</dbReference>
<keyword evidence="3" id="KW-0560">Oxidoreductase</keyword>
<keyword evidence="5" id="KW-1185">Reference proteome</keyword>
<name>A0A9P8UAK2_9PEZI</name>
<proteinExistence type="inferred from homology"/>
<dbReference type="EMBL" id="JAGPXC010000015">
    <property type="protein sequence ID" value="KAH6638588.1"/>
    <property type="molecule type" value="Genomic_DNA"/>
</dbReference>
<dbReference type="GO" id="GO:0016491">
    <property type="term" value="F:oxidoreductase activity"/>
    <property type="evidence" value="ECO:0007669"/>
    <property type="project" value="UniProtKB-KW"/>
</dbReference>
<comment type="caution">
    <text evidence="4">The sequence shown here is derived from an EMBL/GenBank/DDBJ whole genome shotgun (WGS) entry which is preliminary data.</text>
</comment>
<sequence>MSVASQIFPPCPTFTEKNLPDLIGKVYIITGAAAGIGQELAKMLYGKNATVYIATRSLEKIKHAIEVMQVSHPQSQGRLEPLLIDLADLATIKSAVQKFLSKEQRLDVLFHNAGVMVTPVDARSTQGHELQLGTNAVGPYLLTKLLEPILVRTAKHLPAGSVRIVWVASIIALGTPKGGIVWDEKTGGPDVLDSSGSNYMQSKAGVVFLGHEYARKLGEHGIISVSLHPGILKTELQRHLPAVVRGVMVEAGAYTEIYAGLSPEVTLENNGRYIIPWGRFGLLPDHVSVGLRSKEEGGNGSSLRFAQWCGQLTRDFC</sequence>
<dbReference type="InterPro" id="IPR002347">
    <property type="entry name" value="SDR_fam"/>
</dbReference>
<keyword evidence="2" id="KW-0521">NADP</keyword>
<dbReference type="PRINTS" id="PR00081">
    <property type="entry name" value="GDHRDH"/>
</dbReference>
<organism evidence="4 5">
    <name type="scientific">Truncatella angustata</name>
    <dbReference type="NCBI Taxonomy" id="152316"/>
    <lineage>
        <taxon>Eukaryota</taxon>
        <taxon>Fungi</taxon>
        <taxon>Dikarya</taxon>
        <taxon>Ascomycota</taxon>
        <taxon>Pezizomycotina</taxon>
        <taxon>Sordariomycetes</taxon>
        <taxon>Xylariomycetidae</taxon>
        <taxon>Amphisphaeriales</taxon>
        <taxon>Sporocadaceae</taxon>
        <taxon>Truncatella</taxon>
    </lineage>
</organism>
<dbReference type="RefSeq" id="XP_045950860.1">
    <property type="nucleotide sequence ID" value="XM_046098983.1"/>
</dbReference>
<reference evidence="4" key="1">
    <citation type="journal article" date="2021" name="Nat. Commun.">
        <title>Genetic determinants of endophytism in the Arabidopsis root mycobiome.</title>
        <authorList>
            <person name="Mesny F."/>
            <person name="Miyauchi S."/>
            <person name="Thiergart T."/>
            <person name="Pickel B."/>
            <person name="Atanasova L."/>
            <person name="Karlsson M."/>
            <person name="Huettel B."/>
            <person name="Barry K.W."/>
            <person name="Haridas S."/>
            <person name="Chen C."/>
            <person name="Bauer D."/>
            <person name="Andreopoulos W."/>
            <person name="Pangilinan J."/>
            <person name="LaButti K."/>
            <person name="Riley R."/>
            <person name="Lipzen A."/>
            <person name="Clum A."/>
            <person name="Drula E."/>
            <person name="Henrissat B."/>
            <person name="Kohler A."/>
            <person name="Grigoriev I.V."/>
            <person name="Martin F.M."/>
            <person name="Hacquard S."/>
        </authorList>
    </citation>
    <scope>NUCLEOTIDE SEQUENCE</scope>
    <source>
        <strain evidence="4">MPI-SDFR-AT-0073</strain>
    </source>
</reference>
<protein>
    <recommendedName>
        <fullName evidence="6">Short-chain dehydrogenase</fullName>
    </recommendedName>
</protein>
<dbReference type="Pfam" id="PF00106">
    <property type="entry name" value="adh_short"/>
    <property type="match status" value="1"/>
</dbReference>